<dbReference type="FunFam" id="3.30.1120.90:FF:000005">
    <property type="entry name" value="Nucleosome assembly protein11"/>
    <property type="match status" value="1"/>
</dbReference>
<feature type="transmembrane region" description="Helical" evidence="15">
    <location>
        <begin position="201"/>
        <end position="220"/>
    </location>
</feature>
<keyword evidence="13" id="KW-0539">Nucleus</keyword>
<dbReference type="Gene3D" id="3.30.1120.90">
    <property type="entry name" value="Nucleosome assembly protein"/>
    <property type="match status" value="1"/>
</dbReference>
<proteinExistence type="inferred from homology"/>
<comment type="similarity">
    <text evidence="4">Belongs to the nucleosome assembly protein (NAP) family.</text>
</comment>
<keyword evidence="19" id="KW-1185">Reference proteome</keyword>
<keyword evidence="6" id="KW-0479">Metal-binding</keyword>
<dbReference type="InterPro" id="IPR009060">
    <property type="entry name" value="UBA-like_sf"/>
</dbReference>
<dbReference type="CDD" id="cd00593">
    <property type="entry name" value="RIBOc"/>
    <property type="match status" value="2"/>
</dbReference>
<dbReference type="SMART" id="SM00165">
    <property type="entry name" value="UBA"/>
    <property type="match status" value="2"/>
</dbReference>
<evidence type="ECO:0000256" key="14">
    <source>
        <dbReference type="SAM" id="MobiDB-lite"/>
    </source>
</evidence>
<evidence type="ECO:0000256" key="9">
    <source>
        <dbReference type="ARBA" id="ARBA00022842"/>
    </source>
</evidence>
<dbReference type="SMART" id="SM00535">
    <property type="entry name" value="RIBOc"/>
    <property type="match status" value="1"/>
</dbReference>
<dbReference type="Pfam" id="PF00956">
    <property type="entry name" value="NAP"/>
    <property type="match status" value="1"/>
</dbReference>
<keyword evidence="5" id="KW-0540">Nuclease</keyword>
<evidence type="ECO:0000259" key="16">
    <source>
        <dbReference type="PROSITE" id="PS50030"/>
    </source>
</evidence>
<evidence type="ECO:0000256" key="6">
    <source>
        <dbReference type="ARBA" id="ARBA00022723"/>
    </source>
</evidence>
<dbReference type="Pfam" id="PF22562">
    <property type="entry name" value="UBA_7"/>
    <property type="match status" value="1"/>
</dbReference>
<dbReference type="InterPro" id="IPR027417">
    <property type="entry name" value="P-loop_NTPase"/>
</dbReference>
<dbReference type="Proteomes" id="UP001055439">
    <property type="component" value="Chromosome 9"/>
</dbReference>
<evidence type="ECO:0000256" key="11">
    <source>
        <dbReference type="ARBA" id="ARBA00023054"/>
    </source>
</evidence>
<keyword evidence="10" id="KW-0694">RNA-binding</keyword>
<dbReference type="CDD" id="cd14291">
    <property type="entry name" value="UBA1_NUB1_like"/>
    <property type="match status" value="1"/>
</dbReference>
<sequence length="1747" mass="196219">MADVTLIPRAEDVHTSHLLHGPLFPSPATASHASRGSQVTTFLFSLSSSSEPLILTPKPLPSLSLSLSHEPVHERSQRTGSPAPSPGSLLLRFLRDRILVPSAHPGRAHLRSPEDLEFILRSRLDLISSLLQLWWASIALTTVLIRGATIPLLLNQMKSTVKLNVLVKGKAAAHTAILNQPFALNALTNSMNHHGYWPYELLLAFVFLGALSSAVAVFCARRECHRREAEAGGNDKESKLLDVGLVYSLFAFVLRILLRLTAATLLRVVAFVFYLQLAVYEVALRTNTIAVLETGWGKTMISVMPVKHFGEESKKLILFLAPAVHLVVQVMAMTTQILLDVLRKGFLDLEMVHLMVIDECHHACGNHPYNRSMKEFYHKSVLKPHIFGMTASPILRKAISSTADCEGQLSELEAILDSKICTVADRSEINMFVPSAKEVNRYYDAKLFIHEELKTKLRLLLDKATKICIDAVSSSNSTDCRDFVMVIVAHCNFIPKRSNGKNVALNHVHMPPELLVDIDESLMLACQLRKEISFCCSNPTPSFLILEAITTLRSCEDFSMERLELLGDSVLKYAGYIRGAAFEPRRWVAPGHISIHRVPCKCGLNDTEVPNRSLDTNSDRSIVIGKACDRGHRWLCSKTISDCVKVLIGAYYVGGGLPAALAFMKWLGIDTEFEPDMVEEAIRTASGWTYLPKIHEIETLESKIGYKFTVKGLLLESITHASQQELGVFFSYQRLEFLGDSVLDLLIMWHLFQRYKDIGPGELTDLRSASVNNENLAQVAVRHKLQQHLQHNSGLLLEKITEFVKRLEDSDENKCMLLSNGPSKVPKVLGDMVESIAGAILIDTKLDLDKVWEIFEPLLSPIATPENLELPPLRELTELCSHHGYFLNTTCTNEGDMYVAVLEVQLEDVLLVREGRQKNKKAAKWQAAYLLLKDLEKFLIYFLGPRQGKRIFAPPVCLQGAQAEEKIASHKESVEKSCSLMLDIEIPMPAKHDEVVNSKNVSGVGPGKPGIGAVALTVKMQNGGPRTALGDQMDEYTEGGDANRHMFVSGITQHIPNSTIIKRKGDRRPDKKSSQDSAALTMLYELDKQGRCQIETLSTPVRKRVEVLREIQLMLRALWCTDIPDVITHLFSRANMMSLRENFLRGLHLNLNTRSFMNHYTFSSYLLHNVVSLGHSCDTFSICSKQRYEIVNGVAEVEGIKDESPEETGSEDKASEEKGVPGFWLTAMKANEVLTEEIQECDEEALKYLKDIKWCRIEDPKGFKLEFFFNPNLFFKNAFVLTKTCRMIDEDEPILEKAIGTEIEWFPGKCLTQKILKKKPKKGSKNAKPITKTEDCEIFFNFFNPLQVPDDDADIDEETAEELQGQMEVDYDIGSTIKDKIIPHAVSWFTGEAIEEGDELEIEDDEDEDDEEDEDEEEEDDDEDEDEEDQTKTKKKSATGQTINGPTLFDIHASSLVRSAVGPHHQRHKAQRDAAKALAERHADGTLSLEDYNIELEDQNGQKVMFGSEADKKRLSLCDPKLTEITDNVPILQLDIVWCYFMLQDISHLAVAGIRLVKARKGFEHSHGKDSMHLRCLQAGCQAELAIYLRMELLEGVVAYHSGNFKEARKALSSAQVKYVQLQVPDEALSMLMGMGYKEKAAKRALRMTGQDVQLAVDFLVEEQARKMRRKQEDIWRQTEILEQKRYGATPRNKPVNLQELNNLVSIGFERDLAAEALRVNENDAQKALDLLTDPEKNCALQLLEST</sequence>
<comment type="subcellular location">
    <subcellularLocation>
        <location evidence="3">Nucleus</location>
    </subcellularLocation>
</comment>
<keyword evidence="7" id="KW-0255">Endonuclease</keyword>
<dbReference type="InterPro" id="IPR000999">
    <property type="entry name" value="RNase_III_dom"/>
</dbReference>
<evidence type="ECO:0000256" key="7">
    <source>
        <dbReference type="ARBA" id="ARBA00022759"/>
    </source>
</evidence>
<dbReference type="Gene3D" id="3.30.160.20">
    <property type="match status" value="1"/>
</dbReference>
<dbReference type="GO" id="GO:0042393">
    <property type="term" value="F:histone binding"/>
    <property type="evidence" value="ECO:0007669"/>
    <property type="project" value="UniProtKB-ARBA"/>
</dbReference>
<dbReference type="EMBL" id="CP097511">
    <property type="protein sequence ID" value="URE43894.1"/>
    <property type="molecule type" value="Genomic_DNA"/>
</dbReference>
<dbReference type="Gene3D" id="1.10.1520.10">
    <property type="entry name" value="Ribonuclease III domain"/>
    <property type="match status" value="2"/>
</dbReference>
<dbReference type="SUPFAM" id="SSF143113">
    <property type="entry name" value="NAP-like"/>
    <property type="match status" value="1"/>
</dbReference>
<evidence type="ECO:0000256" key="1">
    <source>
        <dbReference type="ARBA" id="ARBA00001936"/>
    </source>
</evidence>
<evidence type="ECO:0000256" key="12">
    <source>
        <dbReference type="ARBA" id="ARBA00023186"/>
    </source>
</evidence>
<dbReference type="GO" id="GO:0003723">
    <property type="term" value="F:RNA binding"/>
    <property type="evidence" value="ECO:0007669"/>
    <property type="project" value="UniProtKB-KW"/>
</dbReference>
<evidence type="ECO:0000259" key="17">
    <source>
        <dbReference type="PROSITE" id="PS50142"/>
    </source>
</evidence>
<evidence type="ECO:0000313" key="18">
    <source>
        <dbReference type="EMBL" id="URE43894.1"/>
    </source>
</evidence>
<protein>
    <submittedName>
        <fullName evidence="18">Ribonuclease III domain</fullName>
    </submittedName>
</protein>
<evidence type="ECO:0000256" key="13">
    <source>
        <dbReference type="ARBA" id="ARBA00023242"/>
    </source>
</evidence>
<dbReference type="GO" id="GO:0004525">
    <property type="term" value="F:ribonuclease III activity"/>
    <property type="evidence" value="ECO:0007669"/>
    <property type="project" value="InterPro"/>
</dbReference>
<feature type="region of interest" description="Disordered" evidence="14">
    <location>
        <begin position="1389"/>
        <end position="1446"/>
    </location>
</feature>
<accession>A0A9E7LAS8</accession>
<feature type="domain" description="UBA" evidence="16">
    <location>
        <begin position="1623"/>
        <end position="1663"/>
    </location>
</feature>
<keyword evidence="9" id="KW-0460">Magnesium</keyword>
<dbReference type="Gene3D" id="1.10.8.10">
    <property type="entry name" value="DNA helicase RuvA subunit, C-terminal domain"/>
    <property type="match status" value="2"/>
</dbReference>
<evidence type="ECO:0000313" key="19">
    <source>
        <dbReference type="Proteomes" id="UP001055439"/>
    </source>
</evidence>
<dbReference type="InterPro" id="IPR015940">
    <property type="entry name" value="UBA"/>
</dbReference>
<evidence type="ECO:0000256" key="8">
    <source>
        <dbReference type="ARBA" id="ARBA00022801"/>
    </source>
</evidence>
<dbReference type="InterPro" id="IPR002164">
    <property type="entry name" value="NAP_family"/>
</dbReference>
<dbReference type="PROSITE" id="PS50030">
    <property type="entry name" value="UBA"/>
    <property type="match status" value="2"/>
</dbReference>
<keyword evidence="12" id="KW-0143">Chaperone</keyword>
<dbReference type="FunFam" id="1.10.1520.10:FF:000004">
    <property type="entry name" value="Endoribonuclease dicer-like 1"/>
    <property type="match status" value="1"/>
</dbReference>
<dbReference type="GO" id="GO:0000724">
    <property type="term" value="P:double-strand break repair via homologous recombination"/>
    <property type="evidence" value="ECO:0007669"/>
    <property type="project" value="UniProtKB-ARBA"/>
</dbReference>
<dbReference type="GO" id="GO:0006334">
    <property type="term" value="P:nucleosome assembly"/>
    <property type="evidence" value="ECO:0007669"/>
    <property type="project" value="InterPro"/>
</dbReference>
<dbReference type="GO" id="GO:0046872">
    <property type="term" value="F:metal ion binding"/>
    <property type="evidence" value="ECO:0007669"/>
    <property type="project" value="UniProtKB-KW"/>
</dbReference>
<evidence type="ECO:0000256" key="3">
    <source>
        <dbReference type="ARBA" id="ARBA00004123"/>
    </source>
</evidence>
<dbReference type="SUPFAM" id="SSF52540">
    <property type="entry name" value="P-loop containing nucleoside triphosphate hydrolases"/>
    <property type="match status" value="1"/>
</dbReference>
<dbReference type="Pfam" id="PF00636">
    <property type="entry name" value="Ribonuclease_3"/>
    <property type="match status" value="1"/>
</dbReference>
<dbReference type="PANTHER" id="PTHR14950:SF46">
    <property type="entry name" value="ENDORIBONUCLEASE DICER HOMOLOG 3"/>
    <property type="match status" value="1"/>
</dbReference>
<evidence type="ECO:0000256" key="15">
    <source>
        <dbReference type="SAM" id="Phobius"/>
    </source>
</evidence>
<keyword evidence="15" id="KW-0472">Membrane</keyword>
<dbReference type="GO" id="GO:0005634">
    <property type="term" value="C:nucleus"/>
    <property type="evidence" value="ECO:0007669"/>
    <property type="project" value="UniProtKB-SubCell"/>
</dbReference>
<dbReference type="PROSITE" id="PS50142">
    <property type="entry name" value="RNASE_3_2"/>
    <property type="match status" value="2"/>
</dbReference>
<feature type="transmembrane region" description="Helical" evidence="15">
    <location>
        <begin position="240"/>
        <end position="258"/>
    </location>
</feature>
<feature type="transmembrane region" description="Helical" evidence="15">
    <location>
        <begin position="316"/>
        <end position="339"/>
    </location>
</feature>
<comment type="cofactor">
    <cofactor evidence="2">
        <name>Mg(2+)</name>
        <dbReference type="ChEBI" id="CHEBI:18420"/>
    </cofactor>
</comment>
<evidence type="ECO:0000256" key="5">
    <source>
        <dbReference type="ARBA" id="ARBA00022722"/>
    </source>
</evidence>
<evidence type="ECO:0000256" key="10">
    <source>
        <dbReference type="ARBA" id="ARBA00022884"/>
    </source>
</evidence>
<evidence type="ECO:0000256" key="2">
    <source>
        <dbReference type="ARBA" id="ARBA00001946"/>
    </source>
</evidence>
<feature type="transmembrane region" description="Helical" evidence="15">
    <location>
        <begin position="133"/>
        <end position="154"/>
    </location>
</feature>
<dbReference type="PANTHER" id="PTHR14950">
    <property type="entry name" value="DICER-RELATED"/>
    <property type="match status" value="1"/>
</dbReference>
<dbReference type="OrthoDB" id="416741at2759"/>
<evidence type="ECO:0000256" key="4">
    <source>
        <dbReference type="ARBA" id="ARBA00009947"/>
    </source>
</evidence>
<keyword evidence="11" id="KW-0175">Coiled coil</keyword>
<dbReference type="SUPFAM" id="SSF54768">
    <property type="entry name" value="dsRNA-binding domain-like"/>
    <property type="match status" value="1"/>
</dbReference>
<keyword evidence="15" id="KW-0812">Transmembrane</keyword>
<name>A0A9E7LAS8_9LILI</name>
<keyword evidence="15" id="KW-1133">Transmembrane helix</keyword>
<dbReference type="InterPro" id="IPR037231">
    <property type="entry name" value="NAP-like_sf"/>
</dbReference>
<feature type="domain" description="RNase III" evidence="17">
    <location>
        <begin position="525"/>
        <end position="573"/>
    </location>
</feature>
<dbReference type="InterPro" id="IPR036389">
    <property type="entry name" value="RNase_III_sf"/>
</dbReference>
<organism evidence="18 19">
    <name type="scientific">Musa troglodytarum</name>
    <name type="common">fe'i banana</name>
    <dbReference type="NCBI Taxonomy" id="320322"/>
    <lineage>
        <taxon>Eukaryota</taxon>
        <taxon>Viridiplantae</taxon>
        <taxon>Streptophyta</taxon>
        <taxon>Embryophyta</taxon>
        <taxon>Tracheophyta</taxon>
        <taxon>Spermatophyta</taxon>
        <taxon>Magnoliopsida</taxon>
        <taxon>Liliopsida</taxon>
        <taxon>Zingiberales</taxon>
        <taxon>Musaceae</taxon>
        <taxon>Musa</taxon>
    </lineage>
</organism>
<gene>
    <name evidence="18" type="ORF">MUK42_24766</name>
</gene>
<keyword evidence="8" id="KW-0378">Hydrolase</keyword>
<feature type="transmembrane region" description="Helical" evidence="15">
    <location>
        <begin position="264"/>
        <end position="283"/>
    </location>
</feature>
<dbReference type="SUPFAM" id="SSF69065">
    <property type="entry name" value="RNase III domain-like"/>
    <property type="match status" value="2"/>
</dbReference>
<comment type="cofactor">
    <cofactor evidence="1">
        <name>Mn(2+)</name>
        <dbReference type="ChEBI" id="CHEBI:29035"/>
    </cofactor>
</comment>
<dbReference type="SUPFAM" id="SSF46934">
    <property type="entry name" value="UBA-like"/>
    <property type="match status" value="2"/>
</dbReference>
<dbReference type="GO" id="GO:0030422">
    <property type="term" value="P:siRNA processing"/>
    <property type="evidence" value="ECO:0007669"/>
    <property type="project" value="TreeGrafter"/>
</dbReference>
<feature type="domain" description="UBA" evidence="16">
    <location>
        <begin position="1695"/>
        <end position="1735"/>
    </location>
</feature>
<dbReference type="GO" id="GO:0005737">
    <property type="term" value="C:cytoplasm"/>
    <property type="evidence" value="ECO:0007669"/>
    <property type="project" value="TreeGrafter"/>
</dbReference>
<dbReference type="Gene3D" id="3.40.50.300">
    <property type="entry name" value="P-loop containing nucleotide triphosphate hydrolases"/>
    <property type="match status" value="2"/>
</dbReference>
<feature type="compositionally biased region" description="Acidic residues" evidence="14">
    <location>
        <begin position="1393"/>
        <end position="1429"/>
    </location>
</feature>
<reference evidence="18" key="1">
    <citation type="submission" date="2022-05" db="EMBL/GenBank/DDBJ databases">
        <title>The Musa troglodytarum L. genome provides insights into the mechanism of non-climacteric behaviour and enrichment of carotenoids.</title>
        <authorList>
            <person name="Wang J."/>
        </authorList>
    </citation>
    <scope>NUCLEOTIDE SEQUENCE</scope>
    <source>
        <tissue evidence="18">Leaf</tissue>
    </source>
</reference>
<feature type="domain" description="RNase III" evidence="17">
    <location>
        <begin position="697"/>
        <end position="845"/>
    </location>
</feature>
<dbReference type="PROSITE" id="PS00517">
    <property type="entry name" value="RNASE_3_1"/>
    <property type="match status" value="1"/>
</dbReference>